<dbReference type="InterPro" id="IPR015813">
    <property type="entry name" value="Pyrv/PenolPyrv_kinase-like_dom"/>
</dbReference>
<dbReference type="InterPro" id="IPR013785">
    <property type="entry name" value="Aldolase_TIM"/>
</dbReference>
<feature type="domain" description="UPF0261" evidence="3">
    <location>
        <begin position="294"/>
        <end position="416"/>
    </location>
</feature>
<dbReference type="InterPro" id="IPR009215">
    <property type="entry name" value="TIM-br_IGPS-like"/>
</dbReference>
<dbReference type="Gene3D" id="3.20.20.70">
    <property type="entry name" value="Aldolase class I"/>
    <property type="match status" value="1"/>
</dbReference>
<dbReference type="InterPro" id="IPR046348">
    <property type="entry name" value="SIS_dom_sf"/>
</dbReference>
<dbReference type="InterPro" id="IPR051353">
    <property type="entry name" value="Tobamovirus_resist_UPF0261"/>
</dbReference>
<evidence type="ECO:0000313" key="4">
    <source>
        <dbReference type="EMBL" id="RWR82438.1"/>
    </source>
</evidence>
<keyword evidence="5" id="KW-1185">Reference proteome</keyword>
<feature type="domain" description="TIM-barrel" evidence="2">
    <location>
        <begin position="599"/>
        <end position="864"/>
    </location>
</feature>
<dbReference type="Pfam" id="PF06792">
    <property type="entry name" value="UPF0261"/>
    <property type="match status" value="1"/>
</dbReference>
<gene>
    <name evidence="4" type="ORF">CKAN_01115500</name>
</gene>
<name>A0A3S3MF36_9MAGN</name>
<comment type="caution">
    <text evidence="4">The sequence shown here is derived from an EMBL/GenBank/DDBJ whole genome shotgun (WGS) entry which is preliminary data.</text>
</comment>
<dbReference type="InterPro" id="IPR044122">
    <property type="entry name" value="UPF0261_N"/>
</dbReference>
<evidence type="ECO:0000259" key="1">
    <source>
        <dbReference type="Pfam" id="PF06792"/>
    </source>
</evidence>
<dbReference type="Pfam" id="PF23189">
    <property type="entry name" value="UPF0261_C"/>
    <property type="match status" value="2"/>
</dbReference>
<dbReference type="Pfam" id="PF09370">
    <property type="entry name" value="PEP_hydrolase"/>
    <property type="match status" value="1"/>
</dbReference>
<dbReference type="Gene3D" id="3.40.50.12030">
    <property type="entry name" value="Uncharacterised protein family UPF0261, NC domain"/>
    <property type="match status" value="2"/>
</dbReference>
<evidence type="ECO:0000313" key="5">
    <source>
        <dbReference type="Proteomes" id="UP000283530"/>
    </source>
</evidence>
<dbReference type="GO" id="GO:0003824">
    <property type="term" value="F:catalytic activity"/>
    <property type="evidence" value="ECO:0007669"/>
    <property type="project" value="InterPro"/>
</dbReference>
<dbReference type="InterPro" id="IPR056778">
    <property type="entry name" value="UPF0261_C"/>
</dbReference>
<protein>
    <submittedName>
        <fullName evidence="4">UPF0261 protein</fullName>
    </submittedName>
</protein>
<dbReference type="SUPFAM" id="SSF53697">
    <property type="entry name" value="SIS domain"/>
    <property type="match status" value="1"/>
</dbReference>
<evidence type="ECO:0000259" key="2">
    <source>
        <dbReference type="Pfam" id="PF09370"/>
    </source>
</evidence>
<dbReference type="AlphaFoldDB" id="A0A3S3MF36"/>
<evidence type="ECO:0000259" key="3">
    <source>
        <dbReference type="Pfam" id="PF23189"/>
    </source>
</evidence>
<dbReference type="STRING" id="337451.A0A3S3MF36"/>
<feature type="domain" description="UPF0261" evidence="3">
    <location>
        <begin position="444"/>
        <end position="540"/>
    </location>
</feature>
<dbReference type="SUPFAM" id="SSF51621">
    <property type="entry name" value="Phosphoenolpyruvate/pyruvate domain"/>
    <property type="match status" value="1"/>
</dbReference>
<organism evidence="4 5">
    <name type="scientific">Cinnamomum micranthum f. kanehirae</name>
    <dbReference type="NCBI Taxonomy" id="337451"/>
    <lineage>
        <taxon>Eukaryota</taxon>
        <taxon>Viridiplantae</taxon>
        <taxon>Streptophyta</taxon>
        <taxon>Embryophyta</taxon>
        <taxon>Tracheophyta</taxon>
        <taxon>Spermatophyta</taxon>
        <taxon>Magnoliopsida</taxon>
        <taxon>Magnoliidae</taxon>
        <taxon>Laurales</taxon>
        <taxon>Lauraceae</taxon>
        <taxon>Cinnamomum</taxon>
    </lineage>
</organism>
<dbReference type="EMBL" id="QPKB01000004">
    <property type="protein sequence ID" value="RWR82438.1"/>
    <property type="molecule type" value="Genomic_DNA"/>
</dbReference>
<reference evidence="4 5" key="1">
    <citation type="journal article" date="2019" name="Nat. Plants">
        <title>Stout camphor tree genome fills gaps in understanding of flowering plant genome evolution.</title>
        <authorList>
            <person name="Chaw S.M."/>
            <person name="Liu Y.C."/>
            <person name="Wu Y.W."/>
            <person name="Wang H.Y."/>
            <person name="Lin C.I."/>
            <person name="Wu C.S."/>
            <person name="Ke H.M."/>
            <person name="Chang L.Y."/>
            <person name="Hsu C.Y."/>
            <person name="Yang H.T."/>
            <person name="Sudianto E."/>
            <person name="Hsu M.H."/>
            <person name="Wu K.P."/>
            <person name="Wang L.N."/>
            <person name="Leebens-Mack J.H."/>
            <person name="Tsai I.J."/>
        </authorList>
    </citation>
    <scope>NUCLEOTIDE SEQUENCE [LARGE SCALE GENOMIC DNA]</scope>
    <source>
        <strain evidence="5">cv. Chaw 1501</strain>
        <tissue evidence="4">Young leaves</tissue>
    </source>
</reference>
<feature type="domain" description="UPF0261" evidence="1">
    <location>
        <begin position="89"/>
        <end position="279"/>
    </location>
</feature>
<sequence length="867" mass="93628">MDSLLKKHLNIQYSPTRPDPSLFNFTTTPPRHQPFLCGSHTDLVESGDASIPLIKLPLSPPSLCLFAEREIKTSGLEREMSGHEKILRLFCIGTADTKLDELLFLADSIRSDLQSFPNSSSSAPRFKVEVTIVDVSTSQNERKSLEDFVFVTRKEVLSYYLKAENLSSYLLPDDRGEAIKIMSKALEAFLKKSYDDGVLCGAVGIGGSGGTSLISPALTSLPIGVPKLIVSTVASGQTEHYIGTSDLILFPSVVDVCGINSVSRAIFSNAGSAIAGMVIGRLLRNVDSSNTSKKLTVGMTMFGVTTPCVNAVKERMEKEGYETLVFHATGVGGKVMEDFLRGGFIQGILDITTTEVADHIVGGVMACDSSRFDAIIEKNVPAIISVGALDMVNFGGKDTIPSKYDHRKIHIHNAQAWTSILRVFPYSLSLPNLLINSKLNQPYLVSLMRTTPDENKEFASFIANKLNKSTSKVCVCLPQKGISALDAPGKPFYDPEATGTLINELEKLIEKNEDRQVKVLPYHINDPEFADALVDSFLEMQNKILKISCLQQSAFHEQKQDHIEDTVPVGCFSGSSGIWYNPSDFPDAQPETLKRTRAILQKLIKTVQNGTPIIGAGAGTGISAKFEEAGGVDLIVLYNSGRFRMAGRGSLAGLLPFADANAVVLDMANEVLPVVEEVPVLAGVCATDPFRRMDHFLKHLESIGFSGVQNFPSVGLFDGSFRQNLEETGMGYGLEVEMIRKAHRLGLLTTPYAFNPNEAISMAKAGADIIVAHMGLTTSGSIGAKTAVTLEDSVGRVQAIADAAVGINPNVIVLCHGGPISGPKDAEFVLQNTKGVHGFYGASSLERLPVEKAITSTVKEYKSISIK</sequence>
<dbReference type="PANTHER" id="PTHR31862:SF1">
    <property type="entry name" value="UPF0261 DOMAIN PROTEIN (AFU_ORTHOLOGUE AFUA_1G10120)"/>
    <property type="match status" value="1"/>
</dbReference>
<dbReference type="CDD" id="cd15488">
    <property type="entry name" value="Tm-1-like"/>
    <property type="match status" value="1"/>
</dbReference>
<proteinExistence type="predicted"/>
<accession>A0A3S3MF36</accession>
<dbReference type="OrthoDB" id="10264588at2759"/>
<dbReference type="PANTHER" id="PTHR31862">
    <property type="entry name" value="UPF0261 DOMAIN PROTEIN (AFU_ORTHOLOGUE AFUA_1G10120)"/>
    <property type="match status" value="1"/>
</dbReference>
<dbReference type="Gene3D" id="3.40.50.12020">
    <property type="entry name" value="Uncharacterised protein family UPF0261, NN domain"/>
    <property type="match status" value="1"/>
</dbReference>
<dbReference type="GO" id="GO:0097367">
    <property type="term" value="F:carbohydrate derivative binding"/>
    <property type="evidence" value="ECO:0007669"/>
    <property type="project" value="InterPro"/>
</dbReference>
<dbReference type="GO" id="GO:1901135">
    <property type="term" value="P:carbohydrate derivative metabolic process"/>
    <property type="evidence" value="ECO:0007669"/>
    <property type="project" value="InterPro"/>
</dbReference>
<dbReference type="Proteomes" id="UP000283530">
    <property type="component" value="Unassembled WGS sequence"/>
</dbReference>